<protein>
    <submittedName>
        <fullName evidence="2">DUF4371 domain-containing protein</fullName>
    </submittedName>
</protein>
<reference evidence="2" key="1">
    <citation type="submission" date="2016-11" db="UniProtKB">
        <authorList>
            <consortium name="WormBaseParasite"/>
        </authorList>
    </citation>
    <scope>IDENTIFICATION</scope>
    <source>
        <strain evidence="2">KR3021</strain>
    </source>
</reference>
<evidence type="ECO:0000313" key="2">
    <source>
        <dbReference type="WBParaSite" id="RSKR_0000541900.1"/>
    </source>
</evidence>
<proteinExistence type="predicted"/>
<dbReference type="Proteomes" id="UP000095286">
    <property type="component" value="Unplaced"/>
</dbReference>
<name>A0AC35TXV1_9BILA</name>
<evidence type="ECO:0000313" key="1">
    <source>
        <dbReference type="Proteomes" id="UP000095286"/>
    </source>
</evidence>
<accession>A0AC35TXV1</accession>
<sequence length="154" mass="18076">MIGKFIFYVVFMASKQKCVSIESFKENVEAFAECKLDHFFYSTLMNSNDFTSTIKRNFSRDFSIHTIKSKGRNFNIANKTCDTADLILRMINYQGDNSCFKTDLHNYKRFSETQWFPKNVTLASVIRVHLKLVFEIMVDESVDVDHIATFFHHQ</sequence>
<dbReference type="WBParaSite" id="RSKR_0000541900.1">
    <property type="protein sequence ID" value="RSKR_0000541900.1"/>
    <property type="gene ID" value="RSKR_0000541900"/>
</dbReference>
<organism evidence="1 2">
    <name type="scientific">Rhabditophanes sp. KR3021</name>
    <dbReference type="NCBI Taxonomy" id="114890"/>
    <lineage>
        <taxon>Eukaryota</taxon>
        <taxon>Metazoa</taxon>
        <taxon>Ecdysozoa</taxon>
        <taxon>Nematoda</taxon>
        <taxon>Chromadorea</taxon>
        <taxon>Rhabditida</taxon>
        <taxon>Tylenchina</taxon>
        <taxon>Panagrolaimomorpha</taxon>
        <taxon>Strongyloidoidea</taxon>
        <taxon>Alloionematidae</taxon>
        <taxon>Rhabditophanes</taxon>
    </lineage>
</organism>